<evidence type="ECO:0000313" key="2">
    <source>
        <dbReference type="Proteomes" id="UP000712281"/>
    </source>
</evidence>
<reference evidence="1" key="1">
    <citation type="submission" date="2019-12" db="EMBL/GenBank/DDBJ databases">
        <title>Genome sequencing and annotation of Brassica cretica.</title>
        <authorList>
            <person name="Studholme D.J."/>
            <person name="Sarris P.F."/>
        </authorList>
    </citation>
    <scope>NUCLEOTIDE SEQUENCE</scope>
    <source>
        <strain evidence="1">PFS-001/15</strain>
        <tissue evidence="1">Leaf</tissue>
    </source>
</reference>
<comment type="caution">
    <text evidence="1">The sequence shown here is derived from an EMBL/GenBank/DDBJ whole genome shotgun (WGS) entry which is preliminary data.</text>
</comment>
<dbReference type="Proteomes" id="UP000712281">
    <property type="component" value="Unassembled WGS sequence"/>
</dbReference>
<accession>A0A8S9ML10</accession>
<dbReference type="AlphaFoldDB" id="A0A8S9ML10"/>
<protein>
    <submittedName>
        <fullName evidence="1">Uncharacterized protein</fullName>
    </submittedName>
</protein>
<dbReference type="EMBL" id="QGKW02000007">
    <property type="protein sequence ID" value="KAF2618079.1"/>
    <property type="molecule type" value="Genomic_DNA"/>
</dbReference>
<name>A0A8S9ML10_BRACR</name>
<proteinExistence type="predicted"/>
<organism evidence="1 2">
    <name type="scientific">Brassica cretica</name>
    <name type="common">Mustard</name>
    <dbReference type="NCBI Taxonomy" id="69181"/>
    <lineage>
        <taxon>Eukaryota</taxon>
        <taxon>Viridiplantae</taxon>
        <taxon>Streptophyta</taxon>
        <taxon>Embryophyta</taxon>
        <taxon>Tracheophyta</taxon>
        <taxon>Spermatophyta</taxon>
        <taxon>Magnoliopsida</taxon>
        <taxon>eudicotyledons</taxon>
        <taxon>Gunneridae</taxon>
        <taxon>Pentapetalae</taxon>
        <taxon>rosids</taxon>
        <taxon>malvids</taxon>
        <taxon>Brassicales</taxon>
        <taxon>Brassicaceae</taxon>
        <taxon>Brassiceae</taxon>
        <taxon>Brassica</taxon>
    </lineage>
</organism>
<evidence type="ECO:0000313" key="1">
    <source>
        <dbReference type="EMBL" id="KAF2618079.1"/>
    </source>
</evidence>
<gene>
    <name evidence="1" type="ORF">F2Q68_00041168</name>
</gene>
<sequence length="118" mass="13341">MYTDLLETNPVTTSIPTQLDHDLRYDSSDRAPKDKTVLIELSYQRSKASCVRLDVVTGEVSSRSVYNRSKYETFPELKPKLDHGDGGSNGGNVVMWFSPLREYGEEQILKSISQRPPC</sequence>